<reference evidence="4" key="1">
    <citation type="submission" date="2021-03" db="EMBL/GenBank/DDBJ databases">
        <authorList>
            <person name="Tagirdzhanova G."/>
        </authorList>
    </citation>
    <scope>NUCLEOTIDE SEQUENCE</scope>
</reference>
<dbReference type="CDD" id="cd00821">
    <property type="entry name" value="PH"/>
    <property type="match status" value="1"/>
</dbReference>
<dbReference type="InterPro" id="IPR023394">
    <property type="entry name" value="Sec7_C_sf"/>
</dbReference>
<protein>
    <recommendedName>
        <fullName evidence="6">Guanyl-nucleotide exchange factor</fullName>
    </recommendedName>
</protein>
<feature type="region of interest" description="Disordered" evidence="1">
    <location>
        <begin position="582"/>
        <end position="608"/>
    </location>
</feature>
<feature type="compositionally biased region" description="Low complexity" evidence="1">
    <location>
        <begin position="69"/>
        <end position="80"/>
    </location>
</feature>
<dbReference type="Gene3D" id="1.10.1000.11">
    <property type="entry name" value="Arf Nucleotide-binding Site Opener,domain 2"/>
    <property type="match status" value="1"/>
</dbReference>
<feature type="region of interest" description="Disordered" evidence="1">
    <location>
        <begin position="1"/>
        <end position="80"/>
    </location>
</feature>
<evidence type="ECO:0000313" key="5">
    <source>
        <dbReference type="Proteomes" id="UP000664169"/>
    </source>
</evidence>
<dbReference type="Pfam" id="PF01369">
    <property type="entry name" value="Sec7"/>
    <property type="match status" value="1"/>
</dbReference>
<feature type="compositionally biased region" description="Basic residues" evidence="1">
    <location>
        <begin position="1134"/>
        <end position="1157"/>
    </location>
</feature>
<dbReference type="GO" id="GO:0032012">
    <property type="term" value="P:regulation of ARF protein signal transduction"/>
    <property type="evidence" value="ECO:0007669"/>
    <property type="project" value="InterPro"/>
</dbReference>
<dbReference type="EMBL" id="CAJPDQ010000002">
    <property type="protein sequence ID" value="CAF9905396.1"/>
    <property type="molecule type" value="Genomic_DNA"/>
</dbReference>
<dbReference type="PANTHER" id="PTHR10663:SF405">
    <property type="entry name" value="ARF GUANINE NUCLEOTIDE EXCHANGE FACTOR SYT1"/>
    <property type="match status" value="1"/>
</dbReference>
<dbReference type="PROSITE" id="PS50003">
    <property type="entry name" value="PH_DOMAIN"/>
    <property type="match status" value="1"/>
</dbReference>
<feature type="compositionally biased region" description="Polar residues" evidence="1">
    <location>
        <begin position="992"/>
        <end position="1007"/>
    </location>
</feature>
<feature type="region of interest" description="Disordered" evidence="1">
    <location>
        <begin position="975"/>
        <end position="1072"/>
    </location>
</feature>
<evidence type="ECO:0000259" key="3">
    <source>
        <dbReference type="PROSITE" id="PS50190"/>
    </source>
</evidence>
<dbReference type="SMART" id="SM00233">
    <property type="entry name" value="PH"/>
    <property type="match status" value="1"/>
</dbReference>
<proteinExistence type="predicted"/>
<dbReference type="InterPro" id="IPR011993">
    <property type="entry name" value="PH-like_dom_sf"/>
</dbReference>
<feature type="region of interest" description="Disordered" evidence="1">
    <location>
        <begin position="347"/>
        <end position="369"/>
    </location>
</feature>
<keyword evidence="5" id="KW-1185">Reference proteome</keyword>
<feature type="compositionally biased region" description="Gly residues" evidence="1">
    <location>
        <begin position="267"/>
        <end position="277"/>
    </location>
</feature>
<feature type="region of interest" description="Disordered" evidence="1">
    <location>
        <begin position="1240"/>
        <end position="1320"/>
    </location>
</feature>
<feature type="compositionally biased region" description="Polar residues" evidence="1">
    <location>
        <begin position="355"/>
        <end position="367"/>
    </location>
</feature>
<dbReference type="PROSITE" id="PS50190">
    <property type="entry name" value="SEC7"/>
    <property type="match status" value="1"/>
</dbReference>
<feature type="compositionally biased region" description="Low complexity" evidence="1">
    <location>
        <begin position="1160"/>
        <end position="1177"/>
    </location>
</feature>
<sequence>MPPWSRNRVGKASEKDLKKKAKAQDARPTTPSVPIARAQDDGADSVQSSPRRTRGIRDSVVSLNDVNDLPPSSSHHPSLLEIPETIGVPRNKRFSLVKLRHASDSQLSRTAKQHADGIPPVPQFTPPRIIATAPTSDNLTASKRRSTLLFTRRPKGGAVKTLFSPDADGVEHVEVSQGTLSGEPPPYGDESASSLALPVNRVSESDASSGEHGVFATTTTTHTVSTTTTFFKLPRKKRDKRPLFPLPAKPISANASLGGTPRLSTAEGGGNSPGGHYLGSHPDQSKDGGSPRKSRIFGLGAIERSSSRGSQRSARPSSTLTRGSGFDTRARSATMVAAQRRDFLHDDWAMPTPPLAQSTRTSTSTAGRPSIAGIFNLSKLRQSSEPLGRNSHGGPDTPGSYDSRAEYRFPAVVIPERQEGDTAAKYLVRLEEVVHRSALVAIISKTDGEFMKSVLRSFMRRFSFFEDPLDMAVRKLLMHVSLPKETQQIDRTLQAFADRYNECNPGIFPDADHAYFCAFSIVILHTDAFNKNNKRKMQKVDYTKNAREQSGVSAEVLECFYDNIVYTPFIHLEDDITIPKQQIQGGKSNKKGHKGPLTPSKKHSSGPIDPYTLILDGKLSDLRPDLNEILTMQDPFNFTGTIPSINVAELNRTFLKFGVLQVLSSRSRPGAFMHQATIVNPAEAQVGVVDMKITKVGILWRKDPKKKKTRSPWQEWGAVLTPSQLYLFRNTSWVKTLMHQYDTHSRSRAGTVVIFKPPLEQFRPDFSLPMDEVVALVDSEYKKHKNAFFFTRSTSFQEVFLADNEAELNDWISRINFAATYRTAGVRMRAVIGAESLVQSPLRPESRPSSDIKDDASLKLPVTRLRNDPNLTLQVMEARTQIIQSRLKEALHQKETLEKSIQTLLRLARQLRVLTPIQDKTRESIIDGTIRLASNIRWMRIEYWRVQCHHDILQADFDLDKTNVEDSAVINIAADSNQPTTREEKNRLSFARLNSRSRPPQQPNGRQLFSMDDIFRSPSRTRQSQHSTKGSWELPPLNFDRGRSVSSDRTSRRSSDVTMNRMSSQRSDLVHAASNTARSVAADSDSIDDDHQVLVDAGIILADARALGNDIKSEAEAEDTAKIPELDDKETSKIRHSLQGKLHKAHIPTPSRNKKHRESITSSTTSEDSSTIDGSEGLVRGPGKFTVHGKQASVVNIGADWAGISPEERIRGRQSRHEDELSTSSGLVGNVSAILDEVAGRSRASSSHSTIRDDSKDFITPTEQRFPDDVLPTNSSTTNQSESPQEQYFEANQQATNGQVKTDAIGGSADVDSDVHKDEE</sequence>
<accession>A0A8H3EE06</accession>
<dbReference type="SUPFAM" id="SSF48425">
    <property type="entry name" value="Sec7 domain"/>
    <property type="match status" value="1"/>
</dbReference>
<feature type="compositionally biased region" description="Basic and acidic residues" evidence="1">
    <location>
        <begin position="11"/>
        <end position="25"/>
    </location>
</feature>
<feature type="compositionally biased region" description="Basic and acidic residues" evidence="1">
    <location>
        <begin position="1115"/>
        <end position="1133"/>
    </location>
</feature>
<dbReference type="OrthoDB" id="430364at2759"/>
<dbReference type="PANTHER" id="PTHR10663">
    <property type="entry name" value="GUANYL-NUCLEOTIDE EXCHANGE FACTOR"/>
    <property type="match status" value="1"/>
</dbReference>
<evidence type="ECO:0008006" key="6">
    <source>
        <dbReference type="Google" id="ProtNLM"/>
    </source>
</evidence>
<feature type="region of interest" description="Disordered" evidence="1">
    <location>
        <begin position="1115"/>
        <end position="1185"/>
    </location>
</feature>
<dbReference type="Proteomes" id="UP000664169">
    <property type="component" value="Unassembled WGS sequence"/>
</dbReference>
<feature type="compositionally biased region" description="Basic residues" evidence="1">
    <location>
        <begin position="588"/>
        <end position="604"/>
    </location>
</feature>
<feature type="region of interest" description="Disordered" evidence="1">
    <location>
        <begin position="383"/>
        <end position="402"/>
    </location>
</feature>
<feature type="domain" description="PH" evidence="2">
    <location>
        <begin position="692"/>
        <end position="820"/>
    </location>
</feature>
<feature type="compositionally biased region" description="Polar residues" evidence="1">
    <location>
        <begin position="1018"/>
        <end position="1030"/>
    </location>
</feature>
<evidence type="ECO:0000313" key="4">
    <source>
        <dbReference type="EMBL" id="CAF9905396.1"/>
    </source>
</evidence>
<feature type="compositionally biased region" description="Polar residues" evidence="1">
    <location>
        <begin position="1272"/>
        <end position="1300"/>
    </location>
</feature>
<dbReference type="InterPro" id="IPR000904">
    <property type="entry name" value="Sec7_dom"/>
</dbReference>
<dbReference type="GO" id="GO:0005085">
    <property type="term" value="F:guanyl-nucleotide exchange factor activity"/>
    <property type="evidence" value="ECO:0007669"/>
    <property type="project" value="InterPro"/>
</dbReference>
<dbReference type="SMART" id="SM00222">
    <property type="entry name" value="Sec7"/>
    <property type="match status" value="1"/>
</dbReference>
<dbReference type="Gene3D" id="2.30.29.30">
    <property type="entry name" value="Pleckstrin-homology domain (PH domain)/Phosphotyrosine-binding domain (PTB)"/>
    <property type="match status" value="1"/>
</dbReference>
<feature type="region of interest" description="Disordered" evidence="1">
    <location>
        <begin position="226"/>
        <end position="331"/>
    </location>
</feature>
<dbReference type="InterPro" id="IPR035999">
    <property type="entry name" value="Sec7_dom_sf"/>
</dbReference>
<comment type="caution">
    <text evidence="4">The sequence shown here is derived from an EMBL/GenBank/DDBJ whole genome shotgun (WGS) entry which is preliminary data.</text>
</comment>
<evidence type="ECO:0000259" key="2">
    <source>
        <dbReference type="PROSITE" id="PS50003"/>
    </source>
</evidence>
<feature type="domain" description="SEC7" evidence="3">
    <location>
        <begin position="415"/>
        <end position="567"/>
    </location>
</feature>
<dbReference type="InterPro" id="IPR001849">
    <property type="entry name" value="PH_domain"/>
</dbReference>
<evidence type="ECO:0000256" key="1">
    <source>
        <dbReference type="SAM" id="MobiDB-lite"/>
    </source>
</evidence>
<organism evidence="4 5">
    <name type="scientific">Gomphillus americanus</name>
    <dbReference type="NCBI Taxonomy" id="1940652"/>
    <lineage>
        <taxon>Eukaryota</taxon>
        <taxon>Fungi</taxon>
        <taxon>Dikarya</taxon>
        <taxon>Ascomycota</taxon>
        <taxon>Pezizomycotina</taxon>
        <taxon>Lecanoromycetes</taxon>
        <taxon>OSLEUM clade</taxon>
        <taxon>Ostropomycetidae</taxon>
        <taxon>Ostropales</taxon>
        <taxon>Graphidaceae</taxon>
        <taxon>Gomphilloideae</taxon>
        <taxon>Gomphillus</taxon>
    </lineage>
</organism>
<feature type="compositionally biased region" description="Low complexity" evidence="1">
    <location>
        <begin position="307"/>
        <end position="318"/>
    </location>
</feature>
<name>A0A8H3EE06_9LECA</name>
<gene>
    <name evidence="4" type="ORF">GOMPHAMPRED_003151</name>
</gene>
<dbReference type="SUPFAM" id="SSF50729">
    <property type="entry name" value="PH domain-like"/>
    <property type="match status" value="1"/>
</dbReference>